<evidence type="ECO:0000313" key="2">
    <source>
        <dbReference type="EMBL" id="TCK04568.1"/>
    </source>
</evidence>
<protein>
    <submittedName>
        <fullName evidence="2">Chemotaxis protein CheZ</fullName>
    </submittedName>
</protein>
<organism evidence="2 3">
    <name type="scientific">Phorcysia thermohydrogeniphila</name>
    <dbReference type="NCBI Taxonomy" id="936138"/>
    <lineage>
        <taxon>Bacteria</taxon>
        <taxon>Pseudomonadati</taxon>
        <taxon>Aquificota</taxon>
        <taxon>Aquificia</taxon>
        <taxon>Desulfurobacteriales</taxon>
        <taxon>Desulfurobacteriaceae</taxon>
        <taxon>Phorcysia</taxon>
    </lineage>
</organism>
<dbReference type="RefSeq" id="WP_132526409.1">
    <property type="nucleotide sequence ID" value="NZ_SMFV01000003.1"/>
</dbReference>
<evidence type="ECO:0000313" key="3">
    <source>
        <dbReference type="Proteomes" id="UP000295777"/>
    </source>
</evidence>
<dbReference type="Proteomes" id="UP000295777">
    <property type="component" value="Unassembled WGS sequence"/>
</dbReference>
<dbReference type="Gene3D" id="1.10.287.500">
    <property type="entry name" value="Helix hairpin bin"/>
    <property type="match status" value="1"/>
</dbReference>
<evidence type="ECO:0000256" key="1">
    <source>
        <dbReference type="SAM" id="Coils"/>
    </source>
</evidence>
<dbReference type="OrthoDB" id="15333at2"/>
<comment type="caution">
    <text evidence="2">The sequence shown here is derived from an EMBL/GenBank/DDBJ whole genome shotgun (WGS) entry which is preliminary data.</text>
</comment>
<proteinExistence type="predicted"/>
<dbReference type="EMBL" id="SMFV01000003">
    <property type="protein sequence ID" value="TCK04568.1"/>
    <property type="molecule type" value="Genomic_DNA"/>
</dbReference>
<sequence>METNLMKEIKKLLDLIESFKSEISKISQQKEGFKTVSRHIDTAISESEEATKKIIDLIGSSMEAVQEALSLIRELPEGEKKEKAEKLLSSTLESLMNALTLLEFQDIMAQRLLKIKGFLSDVEKSILRIVILAGIEESENERREDLQKKLEELEWKKEISQDEVDQIMKQFGM</sequence>
<dbReference type="SUPFAM" id="SSF75708">
    <property type="entry name" value="Chemotaxis phosphatase CheZ"/>
    <property type="match status" value="1"/>
</dbReference>
<feature type="coiled-coil region" evidence="1">
    <location>
        <begin position="136"/>
        <end position="170"/>
    </location>
</feature>
<gene>
    <name evidence="2" type="ORF">CLV27_1001</name>
</gene>
<keyword evidence="3" id="KW-1185">Reference proteome</keyword>
<dbReference type="AlphaFoldDB" id="A0A4R1GA46"/>
<reference evidence="2 3" key="1">
    <citation type="submission" date="2019-03" db="EMBL/GenBank/DDBJ databases">
        <title>Genomic Encyclopedia of Archaeal and Bacterial Type Strains, Phase II (KMG-II): from individual species to whole genera.</title>
        <authorList>
            <person name="Goeker M."/>
        </authorList>
    </citation>
    <scope>NUCLEOTIDE SEQUENCE [LARGE SCALE GENOMIC DNA]</scope>
    <source>
        <strain evidence="2 3">DSM 24425</strain>
    </source>
</reference>
<name>A0A4R1GA46_9BACT</name>
<accession>A0A4R1GA46</accession>
<keyword evidence="1" id="KW-0175">Coiled coil</keyword>